<dbReference type="RefSeq" id="WP_096591451.1">
    <property type="nucleotide sequence ID" value="NZ_MWRM01000006.1"/>
</dbReference>
<accession>A0A2A4GZS7</accession>
<dbReference type="EMBL" id="MWUU01000002">
    <property type="protein sequence ID" value="PCF56857.1"/>
    <property type="molecule type" value="Genomic_DNA"/>
</dbReference>
<comment type="caution">
    <text evidence="2">The sequence shown here is derived from an EMBL/GenBank/DDBJ whole genome shotgun (WGS) entry which is preliminary data.</text>
</comment>
<organism evidence="2 3">
    <name type="scientific">Staphylococcus delphini</name>
    <dbReference type="NCBI Taxonomy" id="53344"/>
    <lineage>
        <taxon>Bacteria</taxon>
        <taxon>Bacillati</taxon>
        <taxon>Bacillota</taxon>
        <taxon>Bacilli</taxon>
        <taxon>Bacillales</taxon>
        <taxon>Staphylococcaceae</taxon>
        <taxon>Staphylococcus</taxon>
        <taxon>Staphylococcus intermedius group</taxon>
    </lineage>
</organism>
<name>A0A2A4GZS7_9STAP</name>
<feature type="transmembrane region" description="Helical" evidence="1">
    <location>
        <begin position="6"/>
        <end position="27"/>
    </location>
</feature>
<evidence type="ECO:0008006" key="4">
    <source>
        <dbReference type="Google" id="ProtNLM"/>
    </source>
</evidence>
<gene>
    <name evidence="2" type="ORF">B5C08_02135</name>
</gene>
<sequence>MTSKKVGLIAVTILLVTMVVYISMSLINLNQKEVYYGQVTHKNDNITLYSENDKHTAYLNKDIEQMKEGDWIKVTMTDQKGVILNVEPIVENEVPNKVLTTIKD</sequence>
<dbReference type="AlphaFoldDB" id="A0A2A4GZS7"/>
<dbReference type="InterPro" id="IPR036166">
    <property type="entry name" value="YxeA-like_sf"/>
</dbReference>
<keyword evidence="1" id="KW-1133">Transmembrane helix</keyword>
<proteinExistence type="predicted"/>
<dbReference type="SUPFAM" id="SSF159121">
    <property type="entry name" value="BC4932-like"/>
    <property type="match status" value="1"/>
</dbReference>
<evidence type="ECO:0000313" key="2">
    <source>
        <dbReference type="EMBL" id="PCF56857.1"/>
    </source>
</evidence>
<evidence type="ECO:0000256" key="1">
    <source>
        <dbReference type="SAM" id="Phobius"/>
    </source>
</evidence>
<keyword evidence="1" id="KW-0812">Transmembrane</keyword>
<evidence type="ECO:0000313" key="3">
    <source>
        <dbReference type="Proteomes" id="UP000218335"/>
    </source>
</evidence>
<protein>
    <recommendedName>
        <fullName evidence="4">DUF4889 domain-containing protein</fullName>
    </recommendedName>
</protein>
<keyword evidence="1" id="KW-0472">Membrane</keyword>
<reference evidence="2 3" key="1">
    <citation type="journal article" date="2017" name="PLoS ONE">
        <title>Development of a real-time PCR for detection of Staphylococcus pseudintermedius using a novel automated comparison of whole-genome sequences.</title>
        <authorList>
            <person name="Verstappen K.M."/>
            <person name="Huijbregts L."/>
            <person name="Spaninks M."/>
            <person name="Wagenaar J.A."/>
            <person name="Fluit A.C."/>
            <person name="Duim B."/>
        </authorList>
    </citation>
    <scope>NUCLEOTIDE SEQUENCE [LARGE SCALE GENOMIC DNA]</scope>
    <source>
        <strain evidence="2 3">215070706401-1</strain>
    </source>
</reference>
<dbReference type="Proteomes" id="UP000218335">
    <property type="component" value="Unassembled WGS sequence"/>
</dbReference>